<reference evidence="2 3" key="2">
    <citation type="submission" date="2019-05" db="EMBL/GenBank/DDBJ databases">
        <title>Glycomyces buryatensis sp. nov.</title>
        <authorList>
            <person name="Nikitina E."/>
        </authorList>
    </citation>
    <scope>NUCLEOTIDE SEQUENCE [LARGE SCALE GENOMIC DNA]</scope>
    <source>
        <strain evidence="2 3">18</strain>
    </source>
</reference>
<evidence type="ECO:0000259" key="1">
    <source>
        <dbReference type="Pfam" id="PF05076"/>
    </source>
</evidence>
<keyword evidence="3" id="KW-1185">Reference proteome</keyword>
<gene>
    <name evidence="2" type="ORF">FAB82_11560</name>
</gene>
<dbReference type="Proteomes" id="UP000308760">
    <property type="component" value="Unassembled WGS sequence"/>
</dbReference>
<feature type="domain" description="Suppressor of fused-like" evidence="1">
    <location>
        <begin position="44"/>
        <end position="196"/>
    </location>
</feature>
<dbReference type="AlphaFoldDB" id="A0A4S8QAR9"/>
<dbReference type="Pfam" id="PF05076">
    <property type="entry name" value="SUFU"/>
    <property type="match status" value="1"/>
</dbReference>
<evidence type="ECO:0000313" key="2">
    <source>
        <dbReference type="EMBL" id="THV41428.1"/>
    </source>
</evidence>
<comment type="caution">
    <text evidence="2">The sequence shown here is derived from an EMBL/GenBank/DDBJ whole genome shotgun (WGS) entry which is preliminary data.</text>
</comment>
<protein>
    <submittedName>
        <fullName evidence="2">Suppressor of fused domain protein</fullName>
    </submittedName>
</protein>
<sequence length="199" mass="20817">MSTIPDPDPDLTAVADAIAVAFGGRAPNSVDAHMNEPESHSVIMLTFADVPRAGVVSYATLGLSAAPLLVPGREGGPRLGVELLGACDAAYPDFGGVLSTTAFGVLDGGAMFPGQLVTKALPMYYPGLEMEHLLYINPISWSGGPQPIELPGRAYVWLQAVPISEGELRFASVNGSDDLIEVLAEANVDVADLNRRTTI</sequence>
<dbReference type="OrthoDB" id="8479146at2"/>
<name>A0A4S8QAR9_9ACTN</name>
<organism evidence="2 3">
    <name type="scientific">Glycomyces buryatensis</name>
    <dbReference type="NCBI Taxonomy" id="2570927"/>
    <lineage>
        <taxon>Bacteria</taxon>
        <taxon>Bacillati</taxon>
        <taxon>Actinomycetota</taxon>
        <taxon>Actinomycetes</taxon>
        <taxon>Glycomycetales</taxon>
        <taxon>Glycomycetaceae</taxon>
        <taxon>Glycomyces</taxon>
    </lineage>
</organism>
<dbReference type="EMBL" id="STGY01000044">
    <property type="protein sequence ID" value="THV41428.1"/>
    <property type="molecule type" value="Genomic_DNA"/>
</dbReference>
<evidence type="ECO:0000313" key="3">
    <source>
        <dbReference type="Proteomes" id="UP000308760"/>
    </source>
</evidence>
<dbReference type="RefSeq" id="WP_136534698.1">
    <property type="nucleotide sequence ID" value="NZ_STGY01000044.1"/>
</dbReference>
<accession>A0A4S8QAR9</accession>
<reference evidence="3" key="1">
    <citation type="submission" date="2019-04" db="EMBL/GenBank/DDBJ databases">
        <title>Nocardioides xinjiangensis sp. nov.</title>
        <authorList>
            <person name="Liu S."/>
        </authorList>
    </citation>
    <scope>NUCLEOTIDE SEQUENCE [LARGE SCALE GENOMIC DNA]</scope>
    <source>
        <strain evidence="3">18</strain>
    </source>
</reference>
<proteinExistence type="predicted"/>
<dbReference type="InterPro" id="IPR020941">
    <property type="entry name" value="SUFU-like_domain"/>
</dbReference>